<keyword evidence="2" id="KW-0611">Plant defense</keyword>
<dbReference type="FunFam" id="1.10.10.10:FF:000322">
    <property type="entry name" value="Probable disease resistance protein At1g63360"/>
    <property type="match status" value="1"/>
</dbReference>
<feature type="domain" description="Disease resistance protein winged helix" evidence="4">
    <location>
        <begin position="363"/>
        <end position="441"/>
    </location>
</feature>
<reference evidence="7" key="1">
    <citation type="journal article" date="2019" name="Nat. Commun.">
        <title>The genome of broomcorn millet.</title>
        <authorList>
            <person name="Zou C."/>
            <person name="Miki D."/>
            <person name="Li D."/>
            <person name="Tang Q."/>
            <person name="Xiao L."/>
            <person name="Rajput S."/>
            <person name="Deng P."/>
            <person name="Jia W."/>
            <person name="Huang R."/>
            <person name="Zhang M."/>
            <person name="Sun Y."/>
            <person name="Hu J."/>
            <person name="Fu X."/>
            <person name="Schnable P.S."/>
            <person name="Li F."/>
            <person name="Zhang H."/>
            <person name="Feng B."/>
            <person name="Zhu X."/>
            <person name="Liu R."/>
            <person name="Schnable J.C."/>
            <person name="Zhu J.-K."/>
            <person name="Zhang H."/>
        </authorList>
    </citation>
    <scope>NUCLEOTIDE SEQUENCE [LARGE SCALE GENOMIC DNA]</scope>
</reference>
<dbReference type="GO" id="GO:0043531">
    <property type="term" value="F:ADP binding"/>
    <property type="evidence" value="ECO:0007669"/>
    <property type="project" value="InterPro"/>
</dbReference>
<dbReference type="PRINTS" id="PR00364">
    <property type="entry name" value="DISEASERSIST"/>
</dbReference>
<name>A0A3L6SUN6_PANMI</name>
<dbReference type="InterPro" id="IPR032675">
    <property type="entry name" value="LRR_dom_sf"/>
</dbReference>
<dbReference type="SUPFAM" id="SSF52058">
    <property type="entry name" value="L domain-like"/>
    <property type="match status" value="1"/>
</dbReference>
<dbReference type="Pfam" id="PF25019">
    <property type="entry name" value="LRR_R13L1-DRL21"/>
    <property type="match status" value="1"/>
</dbReference>
<dbReference type="InterPro" id="IPR058922">
    <property type="entry name" value="WHD_DRP"/>
</dbReference>
<dbReference type="STRING" id="4540.A0A3L6SUN6"/>
<dbReference type="InterPro" id="IPR027417">
    <property type="entry name" value="P-loop_NTPase"/>
</dbReference>
<dbReference type="Gene3D" id="3.40.50.300">
    <property type="entry name" value="P-loop containing nucleotide triphosphate hydrolases"/>
    <property type="match status" value="1"/>
</dbReference>
<gene>
    <name evidence="6" type="ORF">C2845_PM05G25910</name>
</gene>
<evidence type="ECO:0000259" key="4">
    <source>
        <dbReference type="Pfam" id="PF23559"/>
    </source>
</evidence>
<dbReference type="Gene3D" id="3.80.10.10">
    <property type="entry name" value="Ribonuclease Inhibitor"/>
    <property type="match status" value="1"/>
</dbReference>
<dbReference type="GO" id="GO:0009626">
    <property type="term" value="P:plant-type hypersensitive response"/>
    <property type="evidence" value="ECO:0007669"/>
    <property type="project" value="UniProtKB-ARBA"/>
</dbReference>
<evidence type="ECO:0000256" key="2">
    <source>
        <dbReference type="ARBA" id="ARBA00022821"/>
    </source>
</evidence>
<dbReference type="PANTHER" id="PTHR23155:SF1128">
    <property type="entry name" value="OS03G0849500 PROTEIN"/>
    <property type="match status" value="1"/>
</dbReference>
<comment type="caution">
    <text evidence="6">The sequence shown here is derived from an EMBL/GenBank/DDBJ whole genome shotgun (WGS) entry which is preliminary data.</text>
</comment>
<evidence type="ECO:0000259" key="3">
    <source>
        <dbReference type="Pfam" id="PF00931"/>
    </source>
</evidence>
<evidence type="ECO:0000256" key="1">
    <source>
        <dbReference type="ARBA" id="ARBA00022737"/>
    </source>
</evidence>
<dbReference type="GO" id="GO:0002758">
    <property type="term" value="P:innate immune response-activating signaling pathway"/>
    <property type="evidence" value="ECO:0007669"/>
    <property type="project" value="UniProtKB-ARBA"/>
</dbReference>
<dbReference type="AlphaFoldDB" id="A0A3L6SUN6"/>
<dbReference type="Gene3D" id="1.10.10.10">
    <property type="entry name" value="Winged helix-like DNA-binding domain superfamily/Winged helix DNA-binding domain"/>
    <property type="match status" value="1"/>
</dbReference>
<dbReference type="Gene3D" id="1.10.8.430">
    <property type="entry name" value="Helical domain of apoptotic protease-activating factors"/>
    <property type="match status" value="1"/>
</dbReference>
<dbReference type="SUPFAM" id="SSF52540">
    <property type="entry name" value="P-loop containing nucleoside triphosphate hydrolases"/>
    <property type="match status" value="1"/>
</dbReference>
<dbReference type="EMBL" id="PQIB02000003">
    <property type="protein sequence ID" value="RLN28037.1"/>
    <property type="molecule type" value="Genomic_DNA"/>
</dbReference>
<evidence type="ECO:0000259" key="5">
    <source>
        <dbReference type="Pfam" id="PF25019"/>
    </source>
</evidence>
<keyword evidence="1" id="KW-0677">Repeat</keyword>
<dbReference type="InterPro" id="IPR044974">
    <property type="entry name" value="Disease_R_plants"/>
</dbReference>
<dbReference type="GO" id="GO:0042742">
    <property type="term" value="P:defense response to bacterium"/>
    <property type="evidence" value="ECO:0007669"/>
    <property type="project" value="UniProtKB-ARBA"/>
</dbReference>
<dbReference type="InterPro" id="IPR036388">
    <property type="entry name" value="WH-like_DNA-bd_sf"/>
</dbReference>
<feature type="domain" description="NB-ARC" evidence="3">
    <location>
        <begin position="148"/>
        <end position="280"/>
    </location>
</feature>
<accession>A0A3L6SUN6</accession>
<sequence length="682" mass="77244">MAEVLATMVVRPLVSMVKEKASSYLLDQYQVMEGLEKQHEFLKRKLPAILDVIADAEEQRHPREKGRRLGWRGMGNKSRMILQELDVLIAEMNAFRFKFRPEAPVPINYLRQNSADIIDDPMKIASRSRDGEKKKVIKTLPDEASNLVYNDPEIKKHFQLRLWVCVSDNFDVDSLAERIVKENGCQVSGNSALDKLQNAISGKRYLLVLDDVWNRDEAHKWEKLKSYLQHGGSGSSVLTTTRDQAVAQLMMGTTKGSYGLESLGEKFIEEIVKSKAFSSKQEKDWPRELVNLVGDVAKRCAGSPLAATALGSVLSTKTTVREWKDVLRRKKICDDRNGILPVLKLSYNCLPSHMRQCFAFCAMFPKDYEIDVEILIQLWMANGFIPEQQEEEHPEISGKNIFIELASRSFFQDVKGIPFEFNDTKVSRVTCKIHDLMHDVALDSMGKECAAIAAQPSKSEDFPHSARHLLLSVNEPEKFLNAFLEKRTSVIQTLICEEDVDEDLQHLSKYSYARALRIKGGSTSWMMLESELPENISILYHLQTLNLSYCQSLKRLPKGMKYMTALRHFYTHGCPKLKSMPGDLRHLTSLQTLTCFVVGAGSGCSKVGELGRLNNLGGQLELRQLENVREADAYAANLRNKEKLARLTLTWTGGDKETQNSDKEVLEGLKPHDGLKVPRIYS</sequence>
<dbReference type="InterPro" id="IPR056789">
    <property type="entry name" value="LRR_R13L1-DRL21"/>
</dbReference>
<feature type="domain" description="R13L1/DRL21-like LRR repeat region" evidence="5">
    <location>
        <begin position="608"/>
        <end position="677"/>
    </location>
</feature>
<organism evidence="6 7">
    <name type="scientific">Panicum miliaceum</name>
    <name type="common">Proso millet</name>
    <name type="synonym">Broomcorn millet</name>
    <dbReference type="NCBI Taxonomy" id="4540"/>
    <lineage>
        <taxon>Eukaryota</taxon>
        <taxon>Viridiplantae</taxon>
        <taxon>Streptophyta</taxon>
        <taxon>Embryophyta</taxon>
        <taxon>Tracheophyta</taxon>
        <taxon>Spermatophyta</taxon>
        <taxon>Magnoliopsida</taxon>
        <taxon>Liliopsida</taxon>
        <taxon>Poales</taxon>
        <taxon>Poaceae</taxon>
        <taxon>PACMAD clade</taxon>
        <taxon>Panicoideae</taxon>
        <taxon>Panicodae</taxon>
        <taxon>Paniceae</taxon>
        <taxon>Panicinae</taxon>
        <taxon>Panicum</taxon>
        <taxon>Panicum sect. Panicum</taxon>
    </lineage>
</organism>
<proteinExistence type="predicted"/>
<dbReference type="OrthoDB" id="2973320at2759"/>
<dbReference type="PANTHER" id="PTHR23155">
    <property type="entry name" value="DISEASE RESISTANCE PROTEIN RP"/>
    <property type="match status" value="1"/>
</dbReference>
<keyword evidence="7" id="KW-1185">Reference proteome</keyword>
<protein>
    <submittedName>
        <fullName evidence="6">Uncharacterized protein</fullName>
    </submittedName>
</protein>
<evidence type="ECO:0000313" key="6">
    <source>
        <dbReference type="EMBL" id="RLN28037.1"/>
    </source>
</evidence>
<dbReference type="InterPro" id="IPR042197">
    <property type="entry name" value="Apaf_helical"/>
</dbReference>
<dbReference type="InterPro" id="IPR002182">
    <property type="entry name" value="NB-ARC"/>
</dbReference>
<evidence type="ECO:0000313" key="7">
    <source>
        <dbReference type="Proteomes" id="UP000275267"/>
    </source>
</evidence>
<dbReference type="Pfam" id="PF23559">
    <property type="entry name" value="WHD_DRP"/>
    <property type="match status" value="1"/>
</dbReference>
<dbReference type="Pfam" id="PF00931">
    <property type="entry name" value="NB-ARC"/>
    <property type="match status" value="1"/>
</dbReference>
<dbReference type="Proteomes" id="UP000275267">
    <property type="component" value="Unassembled WGS sequence"/>
</dbReference>